<keyword evidence="2" id="KW-1185">Reference proteome</keyword>
<protein>
    <submittedName>
        <fullName evidence="1">Uncharacterized protein</fullName>
    </submittedName>
</protein>
<gene>
    <name evidence="1" type="ORF">L1987_65133</name>
</gene>
<name>A0ACB9BTN2_9ASTR</name>
<dbReference type="EMBL" id="CM042039">
    <property type="protein sequence ID" value="KAI3725347.1"/>
    <property type="molecule type" value="Genomic_DNA"/>
</dbReference>
<dbReference type="Proteomes" id="UP001056120">
    <property type="component" value="Linkage Group LG22"/>
</dbReference>
<evidence type="ECO:0000313" key="1">
    <source>
        <dbReference type="EMBL" id="KAI3725347.1"/>
    </source>
</evidence>
<sequence length="180" mass="21232">MLKPAHEDVPPLAEDLIEEEEQEDDTEESEAETEKATRHLKMLVHVRVVANRIAEYVGWDRPFQMLWDQNACNNEVQRRRMVNFQKIQERHALVVQWAIQEGVNDRNQDAEARRRYDDWLHGRVFKENPSPIPWEQVRLYQGGHIHFSYPKTHSSRWVPLQVPPPPSKPNRSGSSDAFDF</sequence>
<comment type="caution">
    <text evidence="1">The sequence shown here is derived from an EMBL/GenBank/DDBJ whole genome shotgun (WGS) entry which is preliminary data.</text>
</comment>
<accession>A0ACB9BTN2</accession>
<reference evidence="2" key="1">
    <citation type="journal article" date="2022" name="Mol. Ecol. Resour.">
        <title>The genomes of chicory, endive, great burdock and yacon provide insights into Asteraceae palaeo-polyploidization history and plant inulin production.</title>
        <authorList>
            <person name="Fan W."/>
            <person name="Wang S."/>
            <person name="Wang H."/>
            <person name="Wang A."/>
            <person name="Jiang F."/>
            <person name="Liu H."/>
            <person name="Zhao H."/>
            <person name="Xu D."/>
            <person name="Zhang Y."/>
        </authorList>
    </citation>
    <scope>NUCLEOTIDE SEQUENCE [LARGE SCALE GENOMIC DNA]</scope>
    <source>
        <strain evidence="2">cv. Yunnan</strain>
    </source>
</reference>
<reference evidence="1 2" key="2">
    <citation type="journal article" date="2022" name="Mol. Ecol. Resour.">
        <title>The genomes of chicory, endive, great burdock and yacon provide insights into Asteraceae paleo-polyploidization history and plant inulin production.</title>
        <authorList>
            <person name="Fan W."/>
            <person name="Wang S."/>
            <person name="Wang H."/>
            <person name="Wang A."/>
            <person name="Jiang F."/>
            <person name="Liu H."/>
            <person name="Zhao H."/>
            <person name="Xu D."/>
            <person name="Zhang Y."/>
        </authorList>
    </citation>
    <scope>NUCLEOTIDE SEQUENCE [LARGE SCALE GENOMIC DNA]</scope>
    <source>
        <strain evidence="2">cv. Yunnan</strain>
        <tissue evidence="1">Leaves</tissue>
    </source>
</reference>
<proteinExistence type="predicted"/>
<organism evidence="1 2">
    <name type="scientific">Smallanthus sonchifolius</name>
    <dbReference type="NCBI Taxonomy" id="185202"/>
    <lineage>
        <taxon>Eukaryota</taxon>
        <taxon>Viridiplantae</taxon>
        <taxon>Streptophyta</taxon>
        <taxon>Embryophyta</taxon>
        <taxon>Tracheophyta</taxon>
        <taxon>Spermatophyta</taxon>
        <taxon>Magnoliopsida</taxon>
        <taxon>eudicotyledons</taxon>
        <taxon>Gunneridae</taxon>
        <taxon>Pentapetalae</taxon>
        <taxon>asterids</taxon>
        <taxon>campanulids</taxon>
        <taxon>Asterales</taxon>
        <taxon>Asteraceae</taxon>
        <taxon>Asteroideae</taxon>
        <taxon>Heliantheae alliance</taxon>
        <taxon>Millerieae</taxon>
        <taxon>Smallanthus</taxon>
    </lineage>
</organism>
<evidence type="ECO:0000313" key="2">
    <source>
        <dbReference type="Proteomes" id="UP001056120"/>
    </source>
</evidence>